<keyword evidence="7" id="KW-1185">Reference proteome</keyword>
<feature type="compositionally biased region" description="Polar residues" evidence="5">
    <location>
        <begin position="85"/>
        <end position="121"/>
    </location>
</feature>
<dbReference type="SUPFAM" id="SSF56112">
    <property type="entry name" value="Protein kinase-like (PK-like)"/>
    <property type="match status" value="1"/>
</dbReference>
<evidence type="ECO:0000256" key="2">
    <source>
        <dbReference type="ARBA" id="ARBA00022741"/>
    </source>
</evidence>
<reference evidence="6 7" key="1">
    <citation type="journal article" date="2009" name="Nat. Genet.">
        <title>The genome of the cucumber, Cucumis sativus L.</title>
        <authorList>
            <person name="Huang S."/>
            <person name="Li R."/>
            <person name="Zhang Z."/>
            <person name="Li L."/>
            <person name="Gu X."/>
            <person name="Fan W."/>
            <person name="Lucas W.J."/>
            <person name="Wang X."/>
            <person name="Xie B."/>
            <person name="Ni P."/>
            <person name="Ren Y."/>
            <person name="Zhu H."/>
            <person name="Li J."/>
            <person name="Lin K."/>
            <person name="Jin W."/>
            <person name="Fei Z."/>
            <person name="Li G."/>
            <person name="Staub J."/>
            <person name="Kilian A."/>
            <person name="van der Vossen E.A."/>
            <person name="Wu Y."/>
            <person name="Guo J."/>
            <person name="He J."/>
            <person name="Jia Z."/>
            <person name="Ren Y."/>
            <person name="Tian G."/>
            <person name="Lu Y."/>
            <person name="Ruan J."/>
            <person name="Qian W."/>
            <person name="Wang M."/>
            <person name="Huang Q."/>
            <person name="Li B."/>
            <person name="Xuan Z."/>
            <person name="Cao J."/>
            <person name="Asan"/>
            <person name="Wu Z."/>
            <person name="Zhang J."/>
            <person name="Cai Q."/>
            <person name="Bai Y."/>
            <person name="Zhao B."/>
            <person name="Han Y."/>
            <person name="Li Y."/>
            <person name="Li X."/>
            <person name="Wang S."/>
            <person name="Shi Q."/>
            <person name="Liu S."/>
            <person name="Cho W.K."/>
            <person name="Kim J.Y."/>
            <person name="Xu Y."/>
            <person name="Heller-Uszynska K."/>
            <person name="Miao H."/>
            <person name="Cheng Z."/>
            <person name="Zhang S."/>
            <person name="Wu J."/>
            <person name="Yang Y."/>
            <person name="Kang H."/>
            <person name="Li M."/>
            <person name="Liang H."/>
            <person name="Ren X."/>
            <person name="Shi Z."/>
            <person name="Wen M."/>
            <person name="Jian M."/>
            <person name="Yang H."/>
            <person name="Zhang G."/>
            <person name="Yang Z."/>
            <person name="Chen R."/>
            <person name="Liu S."/>
            <person name="Li J."/>
            <person name="Ma L."/>
            <person name="Liu H."/>
            <person name="Zhou Y."/>
            <person name="Zhao J."/>
            <person name="Fang X."/>
            <person name="Li G."/>
            <person name="Fang L."/>
            <person name="Li Y."/>
            <person name="Liu D."/>
            <person name="Zheng H."/>
            <person name="Zhang Y."/>
            <person name="Qin N."/>
            <person name="Li Z."/>
            <person name="Yang G."/>
            <person name="Yang S."/>
            <person name="Bolund L."/>
            <person name="Kristiansen K."/>
            <person name="Zheng H."/>
            <person name="Li S."/>
            <person name="Zhang X."/>
            <person name="Yang H."/>
            <person name="Wang J."/>
            <person name="Sun R."/>
            <person name="Zhang B."/>
            <person name="Jiang S."/>
            <person name="Wang J."/>
            <person name="Du Y."/>
            <person name="Li S."/>
        </authorList>
    </citation>
    <scope>NUCLEOTIDE SEQUENCE [LARGE SCALE GENOMIC DNA]</scope>
    <source>
        <strain evidence="7">cv. 9930</strain>
    </source>
</reference>
<dbReference type="AlphaFoldDB" id="A0A0A0KQ57"/>
<accession>A0A0A0KQ57</accession>
<dbReference type="GO" id="GO:0016301">
    <property type="term" value="F:kinase activity"/>
    <property type="evidence" value="ECO:0007669"/>
    <property type="project" value="UniProtKB-KW"/>
</dbReference>
<dbReference type="Gramene" id="KGN51785">
    <property type="protein sequence ID" value="KGN51785"/>
    <property type="gene ID" value="Csa_5G600380"/>
</dbReference>
<dbReference type="Gene3D" id="1.10.510.10">
    <property type="entry name" value="Transferase(Phosphotransferase) domain 1"/>
    <property type="match status" value="1"/>
</dbReference>
<feature type="region of interest" description="Disordered" evidence="5">
    <location>
        <begin position="75"/>
        <end position="121"/>
    </location>
</feature>
<evidence type="ECO:0008006" key="8">
    <source>
        <dbReference type="Google" id="ProtNLM"/>
    </source>
</evidence>
<organism evidence="6 7">
    <name type="scientific">Cucumis sativus</name>
    <name type="common">Cucumber</name>
    <dbReference type="NCBI Taxonomy" id="3659"/>
    <lineage>
        <taxon>Eukaryota</taxon>
        <taxon>Viridiplantae</taxon>
        <taxon>Streptophyta</taxon>
        <taxon>Embryophyta</taxon>
        <taxon>Tracheophyta</taxon>
        <taxon>Spermatophyta</taxon>
        <taxon>Magnoliopsida</taxon>
        <taxon>eudicotyledons</taxon>
        <taxon>Gunneridae</taxon>
        <taxon>Pentapetalae</taxon>
        <taxon>rosids</taxon>
        <taxon>fabids</taxon>
        <taxon>Cucurbitales</taxon>
        <taxon>Cucurbitaceae</taxon>
        <taxon>Benincaseae</taxon>
        <taxon>Cucumis</taxon>
    </lineage>
</organism>
<protein>
    <recommendedName>
        <fullName evidence="8">S-locus receptor kinase C-terminal domain-containing protein</fullName>
    </recommendedName>
</protein>
<keyword evidence="3" id="KW-0418">Kinase</keyword>
<evidence type="ECO:0000256" key="5">
    <source>
        <dbReference type="SAM" id="MobiDB-lite"/>
    </source>
</evidence>
<keyword evidence="2" id="KW-0547">Nucleotide-binding</keyword>
<evidence type="ECO:0000313" key="7">
    <source>
        <dbReference type="Proteomes" id="UP000029981"/>
    </source>
</evidence>
<evidence type="ECO:0000313" key="6">
    <source>
        <dbReference type="EMBL" id="KGN51785.1"/>
    </source>
</evidence>
<gene>
    <name evidence="6" type="ORF">Csa_5G600380</name>
</gene>
<evidence type="ECO:0000256" key="1">
    <source>
        <dbReference type="ARBA" id="ARBA00022679"/>
    </source>
</evidence>
<dbReference type="InterPro" id="IPR011009">
    <property type="entry name" value="Kinase-like_dom_sf"/>
</dbReference>
<dbReference type="STRING" id="3659.A0A0A0KQ57"/>
<dbReference type="GO" id="GO:0005524">
    <property type="term" value="F:ATP binding"/>
    <property type="evidence" value="ECO:0007669"/>
    <property type="project" value="UniProtKB-KW"/>
</dbReference>
<reference evidence="6 7" key="3">
    <citation type="journal article" date="2010" name="BMC Genomics">
        <title>Transcriptome sequencing and comparative analysis of cucumber flowers with different sex types.</title>
        <authorList>
            <person name="Guo S."/>
            <person name="Zheng Y."/>
            <person name="Joung J.G."/>
            <person name="Liu S."/>
            <person name="Zhang Z."/>
            <person name="Crasta O.R."/>
            <person name="Sobral B.W."/>
            <person name="Xu Y."/>
            <person name="Huang S."/>
            <person name="Fei Z."/>
        </authorList>
    </citation>
    <scope>NUCLEOTIDE SEQUENCE [LARGE SCALE GENOMIC DNA]</scope>
    <source>
        <strain evidence="7">cv. 9930</strain>
    </source>
</reference>
<sequence>MLQPIHLQTKNQVWNLYGEGRLYAAVDPILAGDYPRDEASRLLQIGLVCVQAFADLRPSMSMVVKMLTANYEIPQPKQPPYLHPSSGSMKPQNSSDSSNPNLYYNSRTSQNSMTQSIIDPR</sequence>
<dbReference type="EMBL" id="CM002926">
    <property type="protein sequence ID" value="KGN51785.1"/>
    <property type="molecule type" value="Genomic_DNA"/>
</dbReference>
<evidence type="ECO:0000256" key="4">
    <source>
        <dbReference type="ARBA" id="ARBA00022840"/>
    </source>
</evidence>
<dbReference type="InterPro" id="IPR052059">
    <property type="entry name" value="CR_Ser/Thr_kinase"/>
</dbReference>
<dbReference type="OMA" id="MLTANYE"/>
<name>A0A0A0KQ57_CUCSA</name>
<reference evidence="6 7" key="2">
    <citation type="journal article" date="2009" name="PLoS ONE">
        <title>An integrated genetic and cytogenetic map of the cucumber genome.</title>
        <authorList>
            <person name="Ren Y."/>
            <person name="Zhang Z."/>
            <person name="Liu J."/>
            <person name="Staub J.E."/>
            <person name="Han Y."/>
            <person name="Cheng Z."/>
            <person name="Li X."/>
            <person name="Lu J."/>
            <person name="Miao H."/>
            <person name="Kang H."/>
            <person name="Xie B."/>
            <person name="Gu X."/>
            <person name="Wang X."/>
            <person name="Du Y."/>
            <person name="Jin W."/>
            <person name="Huang S."/>
        </authorList>
    </citation>
    <scope>NUCLEOTIDE SEQUENCE [LARGE SCALE GENOMIC DNA]</scope>
    <source>
        <strain evidence="7">cv. 9930</strain>
    </source>
</reference>
<dbReference type="PANTHER" id="PTHR47973">
    <property type="entry name" value="CYSTEINE-RICH RECEPTOR-LIKE PROTEIN KINASE 3"/>
    <property type="match status" value="1"/>
</dbReference>
<reference evidence="6 7" key="4">
    <citation type="journal article" date="2011" name="BMC Genomics">
        <title>RNA-Seq improves annotation of protein-coding genes in the cucumber genome.</title>
        <authorList>
            <person name="Li Z."/>
            <person name="Zhang Z."/>
            <person name="Yan P."/>
            <person name="Huang S."/>
            <person name="Fei Z."/>
            <person name="Lin K."/>
        </authorList>
    </citation>
    <scope>NUCLEOTIDE SEQUENCE [LARGE SCALE GENOMIC DNA]</scope>
    <source>
        <strain evidence="7">cv. 9930</strain>
    </source>
</reference>
<keyword evidence="4" id="KW-0067">ATP-binding</keyword>
<proteinExistence type="predicted"/>
<evidence type="ECO:0000256" key="3">
    <source>
        <dbReference type="ARBA" id="ARBA00022777"/>
    </source>
</evidence>
<dbReference type="Proteomes" id="UP000029981">
    <property type="component" value="Chromosome 5"/>
</dbReference>
<keyword evidence="1" id="KW-0808">Transferase</keyword>